<organism evidence="1 2">
    <name type="scientific">Bifidobacterium pseudocatenulatum DSM 20438 = JCM 1200 = LMG 10505</name>
    <dbReference type="NCBI Taxonomy" id="547043"/>
    <lineage>
        <taxon>Bacteria</taxon>
        <taxon>Bacillati</taxon>
        <taxon>Actinomycetota</taxon>
        <taxon>Actinomycetes</taxon>
        <taxon>Bifidobacteriales</taxon>
        <taxon>Bifidobacteriaceae</taxon>
        <taxon>Bifidobacterium</taxon>
    </lineage>
</organism>
<proteinExistence type="predicted"/>
<dbReference type="EMBL" id="ABXX02000001">
    <property type="protein sequence ID" value="EEG71812.1"/>
    <property type="molecule type" value="Genomic_DNA"/>
</dbReference>
<reference evidence="1 2" key="2">
    <citation type="submission" date="2009-02" db="EMBL/GenBank/DDBJ databases">
        <authorList>
            <person name="Fulton L."/>
            <person name="Clifton S."/>
            <person name="Fulton B."/>
            <person name="Xu J."/>
            <person name="Minx P."/>
            <person name="Pepin K.H."/>
            <person name="Johnson M."/>
            <person name="Bhonagiri V."/>
            <person name="Nash W.E."/>
            <person name="Mardis E.R."/>
            <person name="Wilson R.K."/>
        </authorList>
    </citation>
    <scope>NUCLEOTIDE SEQUENCE [LARGE SCALE GENOMIC DNA]</scope>
    <source>
        <strain evidence="1 2">DSM 20438</strain>
    </source>
</reference>
<reference evidence="1 2" key="1">
    <citation type="submission" date="2009-02" db="EMBL/GenBank/DDBJ databases">
        <title>Draft genome sequence of Bifidobacterium pseudocatenulatum (DSM 20438).</title>
        <authorList>
            <person name="Sudarsanam P."/>
            <person name="Ley R."/>
            <person name="Guruge J."/>
            <person name="Turnbaugh P.J."/>
            <person name="Mahowald M."/>
            <person name="Liep D."/>
            <person name="Gordon J."/>
        </authorList>
    </citation>
    <scope>NUCLEOTIDE SEQUENCE [LARGE SCALE GENOMIC DNA]</scope>
    <source>
        <strain evidence="1 2">DSM 20438</strain>
    </source>
</reference>
<gene>
    <name evidence="1" type="ORF">BIFPSEUDO_02700</name>
</gene>
<name>C0BQP9_BIFPS</name>
<comment type="caution">
    <text evidence="1">The sequence shown here is derived from an EMBL/GenBank/DDBJ whole genome shotgun (WGS) entry which is preliminary data.</text>
</comment>
<protein>
    <submittedName>
        <fullName evidence="1">Uncharacterized protein</fullName>
    </submittedName>
</protein>
<sequence>MHACSSYSIFPLYILDYSRDTFAASGKYIRGKTHAEKQRRPSWRRTP</sequence>
<evidence type="ECO:0000313" key="2">
    <source>
        <dbReference type="Proteomes" id="UP000003875"/>
    </source>
</evidence>
<dbReference type="Proteomes" id="UP000003875">
    <property type="component" value="Unassembled WGS sequence"/>
</dbReference>
<dbReference type="AlphaFoldDB" id="C0BQP9"/>
<accession>C0BQP9</accession>
<evidence type="ECO:0000313" key="1">
    <source>
        <dbReference type="EMBL" id="EEG71812.1"/>
    </source>
</evidence>